<dbReference type="RefSeq" id="XP_001029636.2">
    <property type="nucleotide sequence ID" value="XM_001029636.2"/>
</dbReference>
<keyword evidence="1" id="KW-0732">Signal</keyword>
<keyword evidence="3" id="KW-1185">Reference proteome</keyword>
<dbReference type="HOGENOM" id="CLU_001233_0_0_1"/>
<dbReference type="KEGG" id="tet:TTHERM_01389220"/>
<gene>
    <name evidence="2" type="ORF">TTHERM_01389220</name>
</gene>
<organism evidence="2 3">
    <name type="scientific">Tetrahymena thermophila (strain SB210)</name>
    <dbReference type="NCBI Taxonomy" id="312017"/>
    <lineage>
        <taxon>Eukaryota</taxon>
        <taxon>Sar</taxon>
        <taxon>Alveolata</taxon>
        <taxon>Ciliophora</taxon>
        <taxon>Intramacronucleata</taxon>
        <taxon>Oligohymenophorea</taxon>
        <taxon>Hymenostomatida</taxon>
        <taxon>Tetrahymenina</taxon>
        <taxon>Tetrahymenidae</taxon>
        <taxon>Tetrahymena</taxon>
    </lineage>
</organism>
<feature type="signal peptide" evidence="1">
    <location>
        <begin position="1"/>
        <end position="23"/>
    </location>
</feature>
<evidence type="ECO:0000256" key="1">
    <source>
        <dbReference type="SAM" id="SignalP"/>
    </source>
</evidence>
<dbReference type="SUPFAM" id="SSF57184">
    <property type="entry name" value="Growth factor receptor domain"/>
    <property type="match status" value="1"/>
</dbReference>
<evidence type="ECO:0000313" key="2">
    <source>
        <dbReference type="EMBL" id="EAR81973.2"/>
    </source>
</evidence>
<evidence type="ECO:0000313" key="3">
    <source>
        <dbReference type="Proteomes" id="UP000009168"/>
    </source>
</evidence>
<dbReference type="Proteomes" id="UP000009168">
    <property type="component" value="Unassembled WGS sequence"/>
</dbReference>
<protein>
    <recommendedName>
        <fullName evidence="4">Transmembrane protein</fullName>
    </recommendedName>
</protein>
<reference evidence="3" key="1">
    <citation type="journal article" date="2006" name="PLoS Biol.">
        <title>Macronuclear genome sequence of the ciliate Tetrahymena thermophila, a model eukaryote.</title>
        <authorList>
            <person name="Eisen J.A."/>
            <person name="Coyne R.S."/>
            <person name="Wu M."/>
            <person name="Wu D."/>
            <person name="Thiagarajan M."/>
            <person name="Wortman J.R."/>
            <person name="Badger J.H."/>
            <person name="Ren Q."/>
            <person name="Amedeo P."/>
            <person name="Jones K.M."/>
            <person name="Tallon L.J."/>
            <person name="Delcher A.L."/>
            <person name="Salzberg S.L."/>
            <person name="Silva J.C."/>
            <person name="Haas B.J."/>
            <person name="Majoros W.H."/>
            <person name="Farzad M."/>
            <person name="Carlton J.M."/>
            <person name="Smith R.K. Jr."/>
            <person name="Garg J."/>
            <person name="Pearlman R.E."/>
            <person name="Karrer K.M."/>
            <person name="Sun L."/>
            <person name="Manning G."/>
            <person name="Elde N.C."/>
            <person name="Turkewitz A.P."/>
            <person name="Asai D.J."/>
            <person name="Wilkes D.E."/>
            <person name="Wang Y."/>
            <person name="Cai H."/>
            <person name="Collins K."/>
            <person name="Stewart B.A."/>
            <person name="Lee S.R."/>
            <person name="Wilamowska K."/>
            <person name="Weinberg Z."/>
            <person name="Ruzzo W.L."/>
            <person name="Wloga D."/>
            <person name="Gaertig J."/>
            <person name="Frankel J."/>
            <person name="Tsao C.-C."/>
            <person name="Gorovsky M.A."/>
            <person name="Keeling P.J."/>
            <person name="Waller R.F."/>
            <person name="Patron N.J."/>
            <person name="Cherry J.M."/>
            <person name="Stover N.A."/>
            <person name="Krieger C.J."/>
            <person name="del Toro C."/>
            <person name="Ryder H.F."/>
            <person name="Williamson S.C."/>
            <person name="Barbeau R.A."/>
            <person name="Hamilton E.P."/>
            <person name="Orias E."/>
        </authorList>
    </citation>
    <scope>NUCLEOTIDE SEQUENCE [LARGE SCALE GENOMIC DNA]</scope>
    <source>
        <strain evidence="3">SB210</strain>
    </source>
</reference>
<accession>Q229L1</accession>
<dbReference type="GeneID" id="7841755"/>
<evidence type="ECO:0008006" key="4">
    <source>
        <dbReference type="Google" id="ProtNLM"/>
    </source>
</evidence>
<dbReference type="InParanoid" id="Q229L1"/>
<proteinExistence type="predicted"/>
<sequence length="83" mass="9239">MVIKSAILKSYIVFLVIQLSVEAQNQCAEGCQTCLNSNNQNTCTKCLEGFELDLKNNLCIYTKCTTYAKANQNVPSKKKLSNI</sequence>
<dbReference type="EMBL" id="GG662814">
    <property type="protein sequence ID" value="EAR81973.2"/>
    <property type="molecule type" value="Genomic_DNA"/>
</dbReference>
<name>Q229L1_TETTS</name>
<feature type="chain" id="PRO_5004200957" description="Transmembrane protein" evidence="1">
    <location>
        <begin position="24"/>
        <end position="83"/>
    </location>
</feature>
<dbReference type="InterPro" id="IPR009030">
    <property type="entry name" value="Growth_fac_rcpt_cys_sf"/>
</dbReference>
<dbReference type="AlphaFoldDB" id="Q229L1"/>